<sequence length="233" mass="26555">MQLFLLHFAGGSVYSFDFLKKNLRKGIDFIPLELPGRGKRYHEELIKNKEDAINDYCNQIRLLRNGKPYLIYGHSMGATLALSVAAKLEAAGDAPLKLIVSGNAGPGVKKEQTIIRYLLDDFEFKKELKELGGMPSEVLENNDLYNYFSPIMRADFECIEKHFFSEKGIQINIPIHAIMGSEEKTSDKIENWKNFTSSDFESTILKGNHFFIYDHPLELLNTITNNSENLITK</sequence>
<name>A0ABS5PHC3_9FLAO</name>
<dbReference type="PANTHER" id="PTHR11487:SF0">
    <property type="entry name" value="S-ACYL FATTY ACID SYNTHASE THIOESTERASE, MEDIUM CHAIN"/>
    <property type="match status" value="1"/>
</dbReference>
<dbReference type="Pfam" id="PF00975">
    <property type="entry name" value="Thioesterase"/>
    <property type="match status" value="1"/>
</dbReference>
<accession>A0ABS5PHC3</accession>
<feature type="domain" description="Thioesterase" evidence="2">
    <location>
        <begin position="2"/>
        <end position="224"/>
    </location>
</feature>
<evidence type="ECO:0000313" key="3">
    <source>
        <dbReference type="EMBL" id="MBS7233714.1"/>
    </source>
</evidence>
<reference evidence="3 4" key="1">
    <citation type="journal article" date="2018" name="Int. J. Syst. Evol. Microbiol.">
        <title>Flavobacterium chryseum sp. nov. and Flavobacterium psychroterrae sp. nov., novel environmental bacteria isolated from Antarctica.</title>
        <authorList>
            <person name="Kralova S."/>
            <person name="Svec P."/>
            <person name="Busse H.J."/>
            <person name="Stankova E."/>
            <person name="Vaczi P."/>
            <person name="Sedlacek I."/>
        </authorList>
    </citation>
    <scope>NUCLEOTIDE SEQUENCE [LARGE SCALE GENOMIC DNA]</scope>
    <source>
        <strain evidence="3 4">CCM 8827</strain>
    </source>
</reference>
<dbReference type="InterPro" id="IPR029058">
    <property type="entry name" value="AB_hydrolase_fold"/>
</dbReference>
<dbReference type="Gene3D" id="3.40.50.1820">
    <property type="entry name" value="alpha/beta hydrolase"/>
    <property type="match status" value="1"/>
</dbReference>
<evidence type="ECO:0000256" key="1">
    <source>
        <dbReference type="ARBA" id="ARBA00007169"/>
    </source>
</evidence>
<dbReference type="SUPFAM" id="SSF53474">
    <property type="entry name" value="alpha/beta-Hydrolases"/>
    <property type="match status" value="1"/>
</dbReference>
<evidence type="ECO:0000313" key="4">
    <source>
        <dbReference type="Proteomes" id="UP000722625"/>
    </source>
</evidence>
<dbReference type="RefSeq" id="WP_213306753.1">
    <property type="nucleotide sequence ID" value="NZ_JAGYVZ010000031.1"/>
</dbReference>
<dbReference type="EMBL" id="JAGYVZ010000031">
    <property type="protein sequence ID" value="MBS7233714.1"/>
    <property type="molecule type" value="Genomic_DNA"/>
</dbReference>
<protein>
    <submittedName>
        <fullName evidence="3">Thioesterase</fullName>
    </submittedName>
</protein>
<evidence type="ECO:0000259" key="2">
    <source>
        <dbReference type="Pfam" id="PF00975"/>
    </source>
</evidence>
<proteinExistence type="inferred from homology"/>
<comment type="similarity">
    <text evidence="1">Belongs to the thioesterase family.</text>
</comment>
<keyword evidence="4" id="KW-1185">Reference proteome</keyword>
<comment type="caution">
    <text evidence="3">The sequence shown here is derived from an EMBL/GenBank/DDBJ whole genome shotgun (WGS) entry which is preliminary data.</text>
</comment>
<dbReference type="InterPro" id="IPR001031">
    <property type="entry name" value="Thioesterase"/>
</dbReference>
<organism evidence="3 4">
    <name type="scientific">Flavobacterium psychroterrae</name>
    <dbReference type="NCBI Taxonomy" id="2133767"/>
    <lineage>
        <taxon>Bacteria</taxon>
        <taxon>Pseudomonadati</taxon>
        <taxon>Bacteroidota</taxon>
        <taxon>Flavobacteriia</taxon>
        <taxon>Flavobacteriales</taxon>
        <taxon>Flavobacteriaceae</taxon>
        <taxon>Flavobacterium</taxon>
    </lineage>
</organism>
<dbReference type="InterPro" id="IPR012223">
    <property type="entry name" value="TEII"/>
</dbReference>
<gene>
    <name evidence="3" type="ORF">KHA90_22110</name>
</gene>
<dbReference type="PANTHER" id="PTHR11487">
    <property type="entry name" value="THIOESTERASE"/>
    <property type="match status" value="1"/>
</dbReference>
<dbReference type="Proteomes" id="UP000722625">
    <property type="component" value="Unassembled WGS sequence"/>
</dbReference>